<evidence type="ECO:0000313" key="5">
    <source>
        <dbReference type="Proteomes" id="UP000239899"/>
    </source>
</evidence>
<dbReference type="InterPro" id="IPR050426">
    <property type="entry name" value="Glycosyltransferase_28"/>
</dbReference>
<organism evidence="4 5">
    <name type="scientific">Chlorella sorokiniana</name>
    <name type="common">Freshwater green alga</name>
    <dbReference type="NCBI Taxonomy" id="3076"/>
    <lineage>
        <taxon>Eukaryota</taxon>
        <taxon>Viridiplantae</taxon>
        <taxon>Chlorophyta</taxon>
        <taxon>core chlorophytes</taxon>
        <taxon>Trebouxiophyceae</taxon>
        <taxon>Chlorellales</taxon>
        <taxon>Chlorellaceae</taxon>
        <taxon>Chlorella clade</taxon>
        <taxon>Chlorella</taxon>
    </lineage>
</organism>
<dbReference type="GO" id="GO:0005975">
    <property type="term" value="P:carbohydrate metabolic process"/>
    <property type="evidence" value="ECO:0007669"/>
    <property type="project" value="InterPro"/>
</dbReference>
<gene>
    <name evidence="4" type="ORF">C2E21_7700</name>
</gene>
<dbReference type="InterPro" id="IPR002110">
    <property type="entry name" value="Ankyrin_rpt"/>
</dbReference>
<dbReference type="InterPro" id="IPR004276">
    <property type="entry name" value="GlycoTrans_28_N"/>
</dbReference>
<comment type="caution">
    <text evidence="4">The sequence shown here is derived from an EMBL/GenBank/DDBJ whole genome shotgun (WGS) entry which is preliminary data.</text>
</comment>
<dbReference type="Gene3D" id="1.25.40.10">
    <property type="entry name" value="Tetratricopeptide repeat domain"/>
    <property type="match status" value="1"/>
</dbReference>
<dbReference type="EMBL" id="LHPG02000016">
    <property type="protein sequence ID" value="PRW33576.1"/>
    <property type="molecule type" value="Genomic_DNA"/>
</dbReference>
<sequence>MEQLFAQLLQSGGAGGSRTSAGGFPFARVLVPNHYAPLPWETLGGSTHDPEIEQESAGCFGSGPVQERMHLERGDYRSEEAYRAALLALEAHEYLPHEPEQAARRARRALQAGPAQVVPLVCPLCPEAHNVLALLSSSYEEALEHFRRGGEVGLQVVPPECLQQELDTDEAWMRCVLRPYLRAMFGVGNTLRKMGRCAEALPKYERLCQISSHLKIIGFKPNWHAHLPELWLRVYGPQQCLARAARHPQREDCVEYQSSELWWLYNLGLAQYAAGKVRDYRRFDGNREDTNEPGTTWRLAHNGHALLLAVHHHQKVCEYLLGERPMPSNPILDQMLGGDSYTQAALYAKVCGDLWRSVPGALDFLKKMHHTQCFAVMLTDNAKRPRSGEFDPVAALRHLEAGVFPNVVTTPAPGPDITFMHGTASLGSWRHGMQPYQARMMKELLKCGGNPMLRDSQGLTPIHQASYYAAGAETIKLLVEAGGDLLFENGMHPSPLEMAANQGNADEMDALLTLCPEACSVVVETVHPITGKKWRGTMLASLLRVCLESSCLPCLAGGPQCQRCENDCPHNPTASFRRCMEVLAKHGLRATPKVLDATKEPVRDMPSALRPLLRDVPHRQQQQAADEWPELQGLSREQIESLIRAPAGLHGRVHKGGLPANYMFMMAHLTDTDAHTREEGIPRFFGPMMYQWFAKSFMFDKMAGQSNRDLQSPVPACHFWADHKYKLLYVRNFKTAGTSISLTLGQKELPMYCTVWPDSCAKKCDGKQVCLENVVDPDKLRQLFQQFTVFSFVRNPWARALSSWHHVNKFGIHATCQEPFERWAELPSRYGAKCLGIRNCCKRRFGWLLEHTEPQTTCLFDDQGQPAVDFLGRVENLDEDMQELVRLVNSKLDPGVEPLRVGELPRFQLARQDMQDKEELRWRYYSEFYANSSSALQDIRNYFHADFDLLKVPMPGTGGKPQPAAMAPPPRNRSILICCMGTRGDVQPFVALALHLQQQRGWRAVLAAPPEFRGFITSYGLQHEDIGISLAHAFAASPQGKALRTAGALNAFQATEAFFHLPLLESWFAGVRRLLLALRPGVLLLTSFVAMSGAAALPEILGLPTRVAMAHTIPMHATGEFGMPLAGTGFTAPTAWLNRTQWGSLDVAVARTLHLPRAQAIVDEAIDTSLGQQAAQVAQMSPVVDAEARQAAAADLEAAAALLRSRTRLKRGLAATAVPTLYIWSPALLPKPEDWPQHVHVVGPLLLRRQLLPQALAHLLALKEPATAEAPATDVEMEGQAAEEAELDQIAVPVRQPERSCSSGGSAASACHIVPGTPASPDGPAPPSPGSESGAGSSGAPSRASLDTSATVVGGQSPVTAVAAATAPPAAAAEPPVGLPADLQQYLDAALRRQLPVVYIGLGSMLATVFEPQQVSRLISSMVKAVERAAAKMPLCAVIHTTLPPANQSPGRSSSVAGTAGTAGSEPAQLAPTAAQLPGLGGLSPYFLLRQAVPHELLLPQVDLAVHHGGAGTTQAVLLAGKPALVIPCVPSSDQPFWADLVARRSLGPPGWFPVKRLTPARLASGILAGLRGLQGYTKAAEALAFEMAQEDGVSAAGAVLESCLLG</sequence>
<dbReference type="OrthoDB" id="48731at2759"/>
<dbReference type="PANTHER" id="PTHR48050:SF13">
    <property type="entry name" value="STEROL 3-BETA-GLUCOSYLTRANSFERASE UGT80A2"/>
    <property type="match status" value="1"/>
</dbReference>
<dbReference type="GO" id="GO:0008146">
    <property type="term" value="F:sulfotransferase activity"/>
    <property type="evidence" value="ECO:0007669"/>
    <property type="project" value="InterPro"/>
</dbReference>
<dbReference type="GO" id="GO:0016758">
    <property type="term" value="F:hexosyltransferase activity"/>
    <property type="evidence" value="ECO:0007669"/>
    <property type="project" value="InterPro"/>
</dbReference>
<protein>
    <submittedName>
        <fullName evidence="4">Sterol 3-beta-glucosyltransferase</fullName>
    </submittedName>
</protein>
<dbReference type="PANTHER" id="PTHR48050">
    <property type="entry name" value="STEROL 3-BETA-GLUCOSYLTRANSFERASE"/>
    <property type="match status" value="1"/>
</dbReference>
<dbReference type="Pfam" id="PF03567">
    <property type="entry name" value="Sulfotransfer_2"/>
    <property type="match status" value="1"/>
</dbReference>
<dbReference type="Gene3D" id="1.25.40.20">
    <property type="entry name" value="Ankyrin repeat-containing domain"/>
    <property type="match status" value="1"/>
</dbReference>
<feature type="compositionally biased region" description="Acidic residues" evidence="2">
    <location>
        <begin position="1275"/>
        <end position="1287"/>
    </location>
</feature>
<dbReference type="SUPFAM" id="SSF53756">
    <property type="entry name" value="UDP-Glycosyltransferase/glycogen phosphorylase"/>
    <property type="match status" value="2"/>
</dbReference>
<keyword evidence="1" id="KW-0040">ANK repeat</keyword>
<evidence type="ECO:0000313" key="4">
    <source>
        <dbReference type="EMBL" id="PRW33576.1"/>
    </source>
</evidence>
<dbReference type="Gene3D" id="3.40.50.2000">
    <property type="entry name" value="Glycogen Phosphorylase B"/>
    <property type="match status" value="2"/>
</dbReference>
<dbReference type="InterPro" id="IPR005331">
    <property type="entry name" value="Sulfotransferase"/>
</dbReference>
<feature type="region of interest" description="Disordered" evidence="2">
    <location>
        <begin position="1444"/>
        <end position="1468"/>
    </location>
</feature>
<evidence type="ECO:0000256" key="2">
    <source>
        <dbReference type="SAM" id="MobiDB-lite"/>
    </source>
</evidence>
<evidence type="ECO:0000256" key="1">
    <source>
        <dbReference type="PROSITE-ProRule" id="PRU00023"/>
    </source>
</evidence>
<dbReference type="PROSITE" id="PS50088">
    <property type="entry name" value="ANK_REPEAT"/>
    <property type="match status" value="1"/>
</dbReference>
<feature type="compositionally biased region" description="Polar residues" evidence="2">
    <location>
        <begin position="1444"/>
        <end position="1457"/>
    </location>
</feature>
<dbReference type="STRING" id="3076.A0A2P6TH35"/>
<keyword evidence="5" id="KW-1185">Reference proteome</keyword>
<evidence type="ECO:0000259" key="3">
    <source>
        <dbReference type="Pfam" id="PF03033"/>
    </source>
</evidence>
<feature type="compositionally biased region" description="Low complexity" evidence="2">
    <location>
        <begin position="1300"/>
        <end position="1320"/>
    </location>
</feature>
<feature type="compositionally biased region" description="Low complexity" evidence="2">
    <location>
        <begin position="1330"/>
        <end position="1345"/>
    </location>
</feature>
<dbReference type="GO" id="GO:0016020">
    <property type="term" value="C:membrane"/>
    <property type="evidence" value="ECO:0007669"/>
    <property type="project" value="InterPro"/>
</dbReference>
<accession>A0A2P6TH35</accession>
<dbReference type="PROSITE" id="PS50297">
    <property type="entry name" value="ANK_REP_REGION"/>
    <property type="match status" value="1"/>
</dbReference>
<proteinExistence type="predicted"/>
<dbReference type="InterPro" id="IPR011990">
    <property type="entry name" value="TPR-like_helical_dom_sf"/>
</dbReference>
<dbReference type="SUPFAM" id="SSF48403">
    <property type="entry name" value="Ankyrin repeat"/>
    <property type="match status" value="1"/>
</dbReference>
<feature type="region of interest" description="Disordered" evidence="2">
    <location>
        <begin position="1269"/>
        <end position="1351"/>
    </location>
</feature>
<reference evidence="4 5" key="1">
    <citation type="journal article" date="2018" name="Plant J.">
        <title>Genome sequences of Chlorella sorokiniana UTEX 1602 and Micractinium conductrix SAG 241.80: implications to maltose excretion by a green alga.</title>
        <authorList>
            <person name="Arriola M.B."/>
            <person name="Velmurugan N."/>
            <person name="Zhang Y."/>
            <person name="Plunkett M.H."/>
            <person name="Hondzo H."/>
            <person name="Barney B.M."/>
        </authorList>
    </citation>
    <scope>NUCLEOTIDE SEQUENCE [LARGE SCALE GENOMIC DNA]</scope>
    <source>
        <strain evidence="5">UTEX 1602</strain>
    </source>
</reference>
<name>A0A2P6TH35_CHLSO</name>
<dbReference type="Proteomes" id="UP000239899">
    <property type="component" value="Unassembled WGS sequence"/>
</dbReference>
<feature type="domain" description="Glycosyltransferase family 28 N-terminal" evidence="3">
    <location>
        <begin position="975"/>
        <end position="1044"/>
    </location>
</feature>
<dbReference type="InterPro" id="IPR036770">
    <property type="entry name" value="Ankyrin_rpt-contain_sf"/>
</dbReference>
<dbReference type="Pfam" id="PF03033">
    <property type="entry name" value="Glyco_transf_28"/>
    <property type="match status" value="1"/>
</dbReference>
<feature type="repeat" description="ANK" evidence="1">
    <location>
        <begin position="457"/>
        <end position="490"/>
    </location>
</feature>